<dbReference type="Gene3D" id="3.30.2350.10">
    <property type="entry name" value="Pseudouridine synthase"/>
    <property type="match status" value="1"/>
</dbReference>
<evidence type="ECO:0000256" key="3">
    <source>
        <dbReference type="ARBA" id="ARBA00023235"/>
    </source>
</evidence>
<evidence type="ECO:0000256" key="6">
    <source>
        <dbReference type="RuleBase" id="RU362028"/>
    </source>
</evidence>
<protein>
    <recommendedName>
        <fullName evidence="6">Pseudouridine synthase</fullName>
        <ecNumber evidence="6">5.4.99.-</ecNumber>
    </recommendedName>
</protein>
<dbReference type="InterPro" id="IPR006145">
    <property type="entry name" value="PsdUridine_synth_RsuA/RluA"/>
</dbReference>
<proteinExistence type="inferred from homology"/>
<reference evidence="8 9" key="2">
    <citation type="submission" date="2008-08" db="EMBL/GenBank/DDBJ databases">
        <authorList>
            <person name="Fulton L."/>
            <person name="Clifton S."/>
            <person name="Fulton B."/>
            <person name="Xu J."/>
            <person name="Minx P."/>
            <person name="Pepin K.H."/>
            <person name="Johnson M."/>
            <person name="Bhonagiri V."/>
            <person name="Nash W.E."/>
            <person name="Mardis E.R."/>
            <person name="Wilson R.K."/>
        </authorList>
    </citation>
    <scope>NUCLEOTIDE SEQUENCE [LARGE SCALE GENOMIC DNA]</scope>
    <source>
        <strain evidence="8 9">ATCC 29176</strain>
    </source>
</reference>
<feature type="active site" evidence="4">
    <location>
        <position position="163"/>
    </location>
</feature>
<dbReference type="PROSITE" id="PS50889">
    <property type="entry name" value="S4"/>
    <property type="match status" value="1"/>
</dbReference>
<keyword evidence="9" id="KW-1185">Reference proteome</keyword>
<name>B5CLU0_9FIRM</name>
<dbReference type="EC" id="5.4.99.-" evidence="6"/>
<keyword evidence="5" id="KW-0694">RNA-binding</keyword>
<keyword evidence="3 6" id="KW-0413">Isomerase</keyword>
<dbReference type="InterPro" id="IPR036986">
    <property type="entry name" value="S4_RNA-bd_sf"/>
</dbReference>
<dbReference type="NCBIfam" id="TIGR00005">
    <property type="entry name" value="rluA_subfam"/>
    <property type="match status" value="1"/>
</dbReference>
<dbReference type="InterPro" id="IPR006225">
    <property type="entry name" value="PsdUridine_synth_RluC/D"/>
</dbReference>
<dbReference type="GO" id="GO:0140098">
    <property type="term" value="F:catalytic activity, acting on RNA"/>
    <property type="evidence" value="ECO:0007669"/>
    <property type="project" value="UniProtKB-ARBA"/>
</dbReference>
<dbReference type="GO" id="GO:0000455">
    <property type="term" value="P:enzyme-directed rRNA pseudouridine synthesis"/>
    <property type="evidence" value="ECO:0007669"/>
    <property type="project" value="TreeGrafter"/>
</dbReference>
<dbReference type="SUPFAM" id="SSF55120">
    <property type="entry name" value="Pseudouridine synthase"/>
    <property type="match status" value="1"/>
</dbReference>
<evidence type="ECO:0000259" key="7">
    <source>
        <dbReference type="Pfam" id="PF00849"/>
    </source>
</evidence>
<evidence type="ECO:0000313" key="9">
    <source>
        <dbReference type="Proteomes" id="UP000003254"/>
    </source>
</evidence>
<dbReference type="PANTHER" id="PTHR21600:SF92">
    <property type="entry name" value="RIBOSOMAL LARGE SUBUNIT PSEUDOURIDINE SYNTHASE C"/>
    <property type="match status" value="1"/>
</dbReference>
<dbReference type="CDD" id="cd02869">
    <property type="entry name" value="PseudoU_synth_RluA_like"/>
    <property type="match status" value="1"/>
</dbReference>
<comment type="catalytic activity">
    <reaction evidence="1 6">
        <text>a uridine in RNA = a pseudouridine in RNA</text>
        <dbReference type="Rhea" id="RHEA:48348"/>
        <dbReference type="Rhea" id="RHEA-COMP:12068"/>
        <dbReference type="Rhea" id="RHEA-COMP:12069"/>
        <dbReference type="ChEBI" id="CHEBI:65314"/>
        <dbReference type="ChEBI" id="CHEBI:65315"/>
    </reaction>
</comment>
<dbReference type="PANTHER" id="PTHR21600">
    <property type="entry name" value="MITOCHONDRIAL RNA PSEUDOURIDINE SYNTHASE"/>
    <property type="match status" value="1"/>
</dbReference>
<evidence type="ECO:0000256" key="4">
    <source>
        <dbReference type="PIRSR" id="PIRSR606225-1"/>
    </source>
</evidence>
<accession>B5CLU0</accession>
<dbReference type="Proteomes" id="UP000003254">
    <property type="component" value="Unassembled WGS sequence"/>
</dbReference>
<comment type="function">
    <text evidence="6">Responsible for synthesis of pseudouridine from uracil.</text>
</comment>
<dbReference type="Pfam" id="PF00849">
    <property type="entry name" value="PseudoU_synth_2"/>
    <property type="match status" value="1"/>
</dbReference>
<evidence type="ECO:0000256" key="5">
    <source>
        <dbReference type="PROSITE-ProRule" id="PRU00182"/>
    </source>
</evidence>
<sequence>MVLNFGEKTMKEIIIKKNEAGQRFDKFLAKYMSQAPKSFFYKMLRKKNITLNGKKAAGNEILELNDTVRLFLSDETIQKFSGTIQQSPGDPDWILAHAGKEPSIIYEDESTIFLNKPAGMLSQKAKPDDISMVEHLIAYLLNSGQISKEELRTFHPSVCNRLDRNTSGLIAAGKTLQALQQLSEMFRDRSLKKYYLCLVRGKVSSDSHISGYLKKDPRTNRVTVSRTPSAAASPIETEYHIIKQTKDVTLLEVHLITGKTHQIRAHLASIGHPIAGDYKYGNRAFNETLKKEYGLSSQLLHAYRLNFPKCGGDLSLLSGKELQAPLPPLFQKICQEKGVI</sequence>
<evidence type="ECO:0000313" key="8">
    <source>
        <dbReference type="EMBL" id="EDY33658.1"/>
    </source>
</evidence>
<dbReference type="EMBL" id="ABOU02000017">
    <property type="protein sequence ID" value="EDY33658.1"/>
    <property type="molecule type" value="Genomic_DNA"/>
</dbReference>
<dbReference type="HOGENOM" id="CLU_016902_1_0_9"/>
<dbReference type="InterPro" id="IPR020103">
    <property type="entry name" value="PsdUridine_synth_cat_dom_sf"/>
</dbReference>
<comment type="caution">
    <text evidence="8">The sequence shown here is derived from an EMBL/GenBank/DDBJ whole genome shotgun (WGS) entry which is preliminary data.</text>
</comment>
<evidence type="ECO:0000256" key="2">
    <source>
        <dbReference type="ARBA" id="ARBA00010876"/>
    </source>
</evidence>
<dbReference type="AlphaFoldDB" id="B5CLU0"/>
<gene>
    <name evidence="8" type="ORF">RUMLAC_00414</name>
</gene>
<evidence type="ECO:0000256" key="1">
    <source>
        <dbReference type="ARBA" id="ARBA00000073"/>
    </source>
</evidence>
<dbReference type="GO" id="GO:0009982">
    <property type="term" value="F:pseudouridine synthase activity"/>
    <property type="evidence" value="ECO:0007669"/>
    <property type="project" value="InterPro"/>
</dbReference>
<organism evidence="8 9">
    <name type="scientific">[Ruminococcus] lactaris ATCC 29176</name>
    <dbReference type="NCBI Taxonomy" id="471875"/>
    <lineage>
        <taxon>Bacteria</taxon>
        <taxon>Bacillati</taxon>
        <taxon>Bacillota</taxon>
        <taxon>Clostridia</taxon>
        <taxon>Lachnospirales</taxon>
        <taxon>Lachnospiraceae</taxon>
        <taxon>Mediterraneibacter</taxon>
    </lineage>
</organism>
<dbReference type="eggNOG" id="COG0564">
    <property type="taxonomic scope" value="Bacteria"/>
</dbReference>
<reference evidence="8 9" key="1">
    <citation type="submission" date="2008-08" db="EMBL/GenBank/DDBJ databases">
        <title>Draft genome sequence of Ruminococcus lactaris ATCC 29176.</title>
        <authorList>
            <person name="Sudarsanam P."/>
            <person name="Ley R."/>
            <person name="Guruge J."/>
            <person name="Turnbaugh P.J."/>
            <person name="Mahowald M."/>
            <person name="Liep D."/>
            <person name="Gordon J."/>
        </authorList>
    </citation>
    <scope>NUCLEOTIDE SEQUENCE [LARGE SCALE GENOMIC DNA]</scope>
    <source>
        <strain evidence="8 9">ATCC 29176</strain>
    </source>
</reference>
<dbReference type="Gene3D" id="3.10.290.10">
    <property type="entry name" value="RNA-binding S4 domain"/>
    <property type="match status" value="1"/>
</dbReference>
<dbReference type="GO" id="GO:0003723">
    <property type="term" value="F:RNA binding"/>
    <property type="evidence" value="ECO:0007669"/>
    <property type="project" value="UniProtKB-KW"/>
</dbReference>
<dbReference type="InterPro" id="IPR050188">
    <property type="entry name" value="RluA_PseudoU_synthase"/>
</dbReference>
<feature type="domain" description="Pseudouridine synthase RsuA/RluA-like" evidence="7">
    <location>
        <begin position="111"/>
        <end position="269"/>
    </location>
</feature>
<comment type="similarity">
    <text evidence="2 6">Belongs to the pseudouridine synthase RluA family.</text>
</comment>